<accession>A0AAE4Z7G2</accession>
<evidence type="ECO:0000256" key="1">
    <source>
        <dbReference type="SAM" id="MobiDB-lite"/>
    </source>
</evidence>
<organism evidence="2 3">
    <name type="scientific">Candidatus Kutchimonas denitrificans</name>
    <dbReference type="NCBI Taxonomy" id="3056748"/>
    <lineage>
        <taxon>Bacteria</taxon>
        <taxon>Pseudomonadati</taxon>
        <taxon>Gemmatimonadota</taxon>
        <taxon>Gemmatimonadia</taxon>
        <taxon>Candidatus Palauibacterales</taxon>
        <taxon>Candidatus Palauibacteraceae</taxon>
        <taxon>Candidatus Kutchimonas</taxon>
    </lineage>
</organism>
<feature type="region of interest" description="Disordered" evidence="1">
    <location>
        <begin position="53"/>
        <end position="86"/>
    </location>
</feature>
<gene>
    <name evidence="2" type="ORF">GWO12_00775</name>
</gene>
<proteinExistence type="predicted"/>
<dbReference type="EMBL" id="JAACAK010000002">
    <property type="protein sequence ID" value="NIR73641.1"/>
    <property type="molecule type" value="Genomic_DNA"/>
</dbReference>
<evidence type="ECO:0000313" key="3">
    <source>
        <dbReference type="Proteomes" id="UP000702544"/>
    </source>
</evidence>
<sequence length="86" mass="9195">MSRRSFFVALALVFLAGLGVGTAPGRRAVEPTGPTEAPGSRLCRAVPHRPFVAPARPIPPPPPVRFAADLPPCGDEDRAQPRRFRA</sequence>
<reference evidence="2 3" key="1">
    <citation type="submission" date="2020-01" db="EMBL/GenBank/DDBJ databases">
        <title>Genomes assembled from Gulf of Kutch pelagic sediment metagenomes.</title>
        <authorList>
            <person name="Chandrashekar M."/>
            <person name="Mahajan M.S."/>
            <person name="Dave K.J."/>
            <person name="Vatsa P."/>
            <person name="Nathani N.M."/>
        </authorList>
    </citation>
    <scope>NUCLEOTIDE SEQUENCE [LARGE SCALE GENOMIC DNA]</scope>
    <source>
        <strain evidence="2">KS3-K002</strain>
    </source>
</reference>
<feature type="region of interest" description="Disordered" evidence="1">
    <location>
        <begin position="23"/>
        <end position="42"/>
    </location>
</feature>
<dbReference type="AlphaFoldDB" id="A0AAE4Z7G2"/>
<name>A0AAE4Z7G2_9BACT</name>
<evidence type="ECO:0000313" key="2">
    <source>
        <dbReference type="EMBL" id="NIR73641.1"/>
    </source>
</evidence>
<protein>
    <submittedName>
        <fullName evidence="2">Uncharacterized protein</fullName>
    </submittedName>
</protein>
<comment type="caution">
    <text evidence="2">The sequence shown here is derived from an EMBL/GenBank/DDBJ whole genome shotgun (WGS) entry which is preliminary data.</text>
</comment>
<dbReference type="Proteomes" id="UP000702544">
    <property type="component" value="Unassembled WGS sequence"/>
</dbReference>